<proteinExistence type="predicted"/>
<gene>
    <name evidence="1" type="ORF">NCTC10975_02013</name>
</gene>
<dbReference type="NCBIfam" id="NF007971">
    <property type="entry name" value="PRK10695.1"/>
    <property type="match status" value="1"/>
</dbReference>
<reference evidence="1 2" key="1">
    <citation type="submission" date="2018-06" db="EMBL/GenBank/DDBJ databases">
        <authorList>
            <consortium name="Pathogen Informatics"/>
            <person name="Doyle S."/>
        </authorList>
    </citation>
    <scope>NUCLEOTIDE SEQUENCE [LARGE SCALE GENOMIC DNA]</scope>
    <source>
        <strain evidence="1 2">NCTC10975</strain>
    </source>
</reference>
<protein>
    <submittedName>
        <fullName evidence="1">Dicarboxylate transport</fullName>
    </submittedName>
</protein>
<dbReference type="Proteomes" id="UP000251485">
    <property type="component" value="Unassembled WGS sequence"/>
</dbReference>
<accession>A0A2X2BJ55</accession>
<evidence type="ECO:0000313" key="2">
    <source>
        <dbReference type="Proteomes" id="UP000251485"/>
    </source>
</evidence>
<evidence type="ECO:0000313" key="1">
    <source>
        <dbReference type="EMBL" id="SPY96302.1"/>
    </source>
</evidence>
<dbReference type="Pfam" id="PF11739">
    <property type="entry name" value="YdbH-like"/>
    <property type="match status" value="1"/>
</dbReference>
<dbReference type="InterPro" id="IPR021730">
    <property type="entry name" value="YdbH"/>
</dbReference>
<dbReference type="EMBL" id="UAUE01000013">
    <property type="protein sequence ID" value="SPY96302.1"/>
    <property type="molecule type" value="Genomic_DNA"/>
</dbReference>
<sequence length="878" mass="98368">MLLKKTIKWTGMILLGVGAVSTTLWLTIPRWLPVVAKSYLPEGVSLSLTQPRLQQWGVFIDDIALKSDSCTLANVQQFTFNYQKQQIDSLSFNSQQLTINEGCFSQLSFADKKETATVPLDIHALLATIPHLSVDINHVSLMDNQRYNGHFQLKSDTNGRLISYQGDNTQIQALIRDNQWLDIKQLKINLPDDNQIELAAEIALPLNVDSLPENGSISTTLLTSHYAYPLVFIAQWQGNSGTISIAEQGGGQALAVLPWNVTAENITIEKGRWEWFGLDQPLRGGVNINIAQWQQGLTGLRLTARLNVMTQGHAGKGNLVMTIPETAINWLDADIPIQLTGIVNKDLMQASAQLPVKVTGMLTDPTIEFQPGSLLRFKGQLTETLTVKDARLPLAGSTLSSKGFNGHLNAIVLAEDTIWGDYRVHFAGRSTDFLPDQGNWQWRYWGEGNLLPLKARWDIAGTGSWVDNMVSFETLNTGFDVLTYQHTSMLAPRLTLLTPFRWLRNDKNPLFEGKLKLTSQRIDFPAGGFLDRADFIASVKGQSPFRFNMKGELNAKPTIGPITINTRWDGERLRGQMRWPAQPINAFQSLLPEKLGITLDNGEFYTQADFSIAPQQGLVAGGHLVVKQGSMWLKDGVLEGLDFILPWRLNGDEWQLGVKQPVQLRIKRVNNLFEMTDITADLQGFYPITEAKPLVLSNVKVAMLDGTISMAKLALPQHEAAIISLDNLELSRLFTLLKVTQFAASGKVSGELPFFINNNQWIVKDGWLANSSYLTLRLDKDFVDSIDDSNMTAGVAMAWLRYLEISRSWTRVNLSNLGELVLEAEIQGKNPLEDKRRQVNLNYRHQENIFQLWRSLRFGSQLEEWLEKSLSDLGSESE</sequence>
<dbReference type="AlphaFoldDB" id="A0A2X2BJ55"/>
<organism evidence="1 2">
    <name type="scientific">Proteus mirabilis</name>
    <dbReference type="NCBI Taxonomy" id="584"/>
    <lineage>
        <taxon>Bacteria</taxon>
        <taxon>Pseudomonadati</taxon>
        <taxon>Pseudomonadota</taxon>
        <taxon>Gammaproteobacteria</taxon>
        <taxon>Enterobacterales</taxon>
        <taxon>Morganellaceae</taxon>
        <taxon>Proteus</taxon>
    </lineage>
</organism>
<name>A0A2X2BJ55_PROMI</name>
<dbReference type="RefSeq" id="WP_051008874.1">
    <property type="nucleotide sequence ID" value="NZ_ABFCQN020000023.1"/>
</dbReference>